<evidence type="ECO:0000259" key="1">
    <source>
        <dbReference type="PROSITE" id="PS51186"/>
    </source>
</evidence>
<dbReference type="Pfam" id="PF12568">
    <property type="entry name" value="PanZ"/>
    <property type="match status" value="1"/>
</dbReference>
<dbReference type="EMBL" id="BJXU01000034">
    <property type="protein sequence ID" value="GEN23154.1"/>
    <property type="molecule type" value="Genomic_DNA"/>
</dbReference>
<dbReference type="InterPro" id="IPR040448">
    <property type="entry name" value="PanZ_GNAT"/>
</dbReference>
<keyword evidence="5" id="KW-1185">Reference proteome</keyword>
<name>A0A1M7DE85_9GAMM</name>
<evidence type="ECO:0000313" key="4">
    <source>
        <dbReference type="Proteomes" id="UP000184123"/>
    </source>
</evidence>
<dbReference type="PROSITE" id="PS51186">
    <property type="entry name" value="GNAT"/>
    <property type="match status" value="1"/>
</dbReference>
<evidence type="ECO:0000313" key="2">
    <source>
        <dbReference type="EMBL" id="GEN23154.1"/>
    </source>
</evidence>
<dbReference type="STRING" id="44933.SAMN05660971_01301"/>
<dbReference type="InterPro" id="IPR016181">
    <property type="entry name" value="Acyl_CoA_acyltransferase"/>
</dbReference>
<dbReference type="AlphaFoldDB" id="A0A1M7DE85"/>
<dbReference type="SUPFAM" id="SSF55729">
    <property type="entry name" value="Acyl-CoA N-acyltransferases (Nat)"/>
    <property type="match status" value="1"/>
</dbReference>
<gene>
    <name evidence="2" type="ORF">HCU01_11030</name>
    <name evidence="3" type="ORF">SAMN05660971_01301</name>
</gene>
<proteinExistence type="predicted"/>
<feature type="domain" description="N-acetyltransferase" evidence="1">
    <location>
        <begin position="3"/>
        <end position="147"/>
    </location>
</feature>
<dbReference type="Proteomes" id="UP000321726">
    <property type="component" value="Unassembled WGS sequence"/>
</dbReference>
<dbReference type="InterPro" id="IPR000182">
    <property type="entry name" value="GNAT_dom"/>
</dbReference>
<dbReference type="Gene3D" id="3.40.630.30">
    <property type="match status" value="1"/>
</dbReference>
<organism evidence="3 4">
    <name type="scientific">Halomonas cupida</name>
    <dbReference type="NCBI Taxonomy" id="44933"/>
    <lineage>
        <taxon>Bacteria</taxon>
        <taxon>Pseudomonadati</taxon>
        <taxon>Pseudomonadota</taxon>
        <taxon>Gammaproteobacteria</taxon>
        <taxon>Oceanospirillales</taxon>
        <taxon>Halomonadaceae</taxon>
        <taxon>Halomonas</taxon>
    </lineage>
</organism>
<dbReference type="RefSeq" id="WP_073434233.1">
    <property type="nucleotide sequence ID" value="NZ_BJXU01000034.1"/>
</dbReference>
<reference evidence="3 4" key="1">
    <citation type="submission" date="2016-11" db="EMBL/GenBank/DDBJ databases">
        <authorList>
            <person name="Jaros S."/>
            <person name="Januszkiewicz K."/>
            <person name="Wedrychowicz H."/>
        </authorList>
    </citation>
    <scope>NUCLEOTIDE SEQUENCE [LARGE SCALE GENOMIC DNA]</scope>
    <source>
        <strain evidence="3 4">DSM 4740</strain>
    </source>
</reference>
<reference evidence="2 5" key="2">
    <citation type="submission" date="2019-07" db="EMBL/GenBank/DDBJ databases">
        <title>Whole genome shotgun sequence of Halomonas cupida NBRC 102219.</title>
        <authorList>
            <person name="Hosoyama A."/>
            <person name="Uohara A."/>
            <person name="Ohji S."/>
            <person name="Ichikawa N."/>
        </authorList>
    </citation>
    <scope>NUCLEOTIDE SEQUENCE [LARGE SCALE GENOMIC DNA]</scope>
    <source>
        <strain evidence="2 5">NBRC 102219</strain>
    </source>
</reference>
<dbReference type="CDD" id="cd04301">
    <property type="entry name" value="NAT_SF"/>
    <property type="match status" value="1"/>
</dbReference>
<dbReference type="EMBL" id="FRCA01000003">
    <property type="protein sequence ID" value="SHL77718.1"/>
    <property type="molecule type" value="Genomic_DNA"/>
</dbReference>
<accession>A0A1M7DE85</accession>
<evidence type="ECO:0000313" key="3">
    <source>
        <dbReference type="EMBL" id="SHL77718.1"/>
    </source>
</evidence>
<keyword evidence="3" id="KW-0808">Transferase</keyword>
<protein>
    <submittedName>
        <fullName evidence="3">Acetyltransferase (GNAT) domain-containing protein</fullName>
    </submittedName>
</protein>
<dbReference type="OrthoDB" id="5736859at2"/>
<sequence>MPVTLYRVDQDRWDADEQVRIDLTRIYGDAPDERIKAPPGTYILTHLSQGFFWAARFNDRLLGAVAVSPDEQGWRLFDLCVRKTTRRRGVGSRLLALVSAEAGQLGLELRVRASQLELADQVLLQRLGYCLTRDGDYFQLDLSTTGDSGQ</sequence>
<dbReference type="GO" id="GO:0016747">
    <property type="term" value="F:acyltransferase activity, transferring groups other than amino-acyl groups"/>
    <property type="evidence" value="ECO:0007669"/>
    <property type="project" value="InterPro"/>
</dbReference>
<evidence type="ECO:0000313" key="5">
    <source>
        <dbReference type="Proteomes" id="UP000321726"/>
    </source>
</evidence>
<dbReference type="Proteomes" id="UP000184123">
    <property type="component" value="Unassembled WGS sequence"/>
</dbReference>